<dbReference type="PROSITE" id="PS51257">
    <property type="entry name" value="PROKAR_LIPOPROTEIN"/>
    <property type="match status" value="1"/>
</dbReference>
<dbReference type="Proteomes" id="UP000576209">
    <property type="component" value="Unassembled WGS sequence"/>
</dbReference>
<dbReference type="AlphaFoldDB" id="A0A840E3R0"/>
<proteinExistence type="predicted"/>
<dbReference type="RefSeq" id="WP_183494559.1">
    <property type="nucleotide sequence ID" value="NZ_JACIFF010000002.1"/>
</dbReference>
<dbReference type="InterPro" id="IPR032331">
    <property type="entry name" value="DUF4856"/>
</dbReference>
<comment type="caution">
    <text evidence="1">The sequence shown here is derived from an EMBL/GenBank/DDBJ whole genome shotgun (WGS) entry which is preliminary data.</text>
</comment>
<keyword evidence="2" id="KW-1185">Reference proteome</keyword>
<sequence>MTRTSLLLLCLTVFLTSCQDDDDPISIIDVPTSYSFERNGNQTVSFDGQTTRIAMAEELVAAFSDPGNSQEDLMNMFRNAGPNDEDVAPFATAELNASDKSIRSKIAASADYFSANATGSTAVRNDFEGWIAGQATEVFPRWNELAAPGEAGQLAVGSRVRYVNAKGLEYNQVFAKSLLGGLMLDQALNNYLSPAVLDAGTNRADNLAATTEDGKPYTSMEHKWDEAYGYLFGQSADPANPLATLGEDDQFLNEYIAAVDADTDFNGIAQTIFDAFLRGRAAIVAGDYGERDRQADIIREHLSRVIAVRGTFYLARGADATETETTRGGGFHALSEAYGFVYSLQFTRKPGTGAPYFSREEVQQLLATLTESSPNGLWDVTHDDIRSVAQLVSDRFGFSFDAAAN</sequence>
<dbReference type="EMBL" id="JACIFF010000002">
    <property type="protein sequence ID" value="MBB4078305.1"/>
    <property type="molecule type" value="Genomic_DNA"/>
</dbReference>
<evidence type="ECO:0000313" key="1">
    <source>
        <dbReference type="EMBL" id="MBB4078305.1"/>
    </source>
</evidence>
<organism evidence="1 2">
    <name type="scientific">Neolewinella aquimaris</name>
    <dbReference type="NCBI Taxonomy" id="1835722"/>
    <lineage>
        <taxon>Bacteria</taxon>
        <taxon>Pseudomonadati</taxon>
        <taxon>Bacteroidota</taxon>
        <taxon>Saprospiria</taxon>
        <taxon>Saprospirales</taxon>
        <taxon>Lewinellaceae</taxon>
        <taxon>Neolewinella</taxon>
    </lineage>
</organism>
<dbReference type="Pfam" id="PF16148">
    <property type="entry name" value="DUF4856"/>
    <property type="match status" value="1"/>
</dbReference>
<accession>A0A840E3R0</accession>
<evidence type="ECO:0000313" key="2">
    <source>
        <dbReference type="Proteomes" id="UP000576209"/>
    </source>
</evidence>
<reference evidence="1 2" key="1">
    <citation type="submission" date="2020-08" db="EMBL/GenBank/DDBJ databases">
        <title>Genomic Encyclopedia of Type Strains, Phase IV (KMG-IV): sequencing the most valuable type-strain genomes for metagenomic binning, comparative biology and taxonomic classification.</title>
        <authorList>
            <person name="Goeker M."/>
        </authorList>
    </citation>
    <scope>NUCLEOTIDE SEQUENCE [LARGE SCALE GENOMIC DNA]</scope>
    <source>
        <strain evidence="1 2">DSM 105137</strain>
    </source>
</reference>
<protein>
    <recommendedName>
        <fullName evidence="3">DUF4856 domain-containing protein</fullName>
    </recommendedName>
</protein>
<evidence type="ECO:0008006" key="3">
    <source>
        <dbReference type="Google" id="ProtNLM"/>
    </source>
</evidence>
<gene>
    <name evidence="1" type="ORF">GGR28_000918</name>
</gene>
<name>A0A840E3R0_9BACT</name>